<dbReference type="EMBL" id="CAKP01000154">
    <property type="protein sequence ID" value="CCJ34752.1"/>
    <property type="molecule type" value="Genomic_DNA"/>
</dbReference>
<evidence type="ECO:0000313" key="2">
    <source>
        <dbReference type="Proteomes" id="UP000007652"/>
    </source>
</evidence>
<sequence length="39" mass="4477">MCYISILYPISVFQSLIGRLRTKKEAKGEKEGKVSIPHR</sequence>
<dbReference type="Proteomes" id="UP000007652">
    <property type="component" value="Unassembled WGS sequence"/>
</dbReference>
<organism evidence="1 2">
    <name type="scientific">Caloramator australicus RC3</name>
    <dbReference type="NCBI Taxonomy" id="857293"/>
    <lineage>
        <taxon>Bacteria</taxon>
        <taxon>Bacillati</taxon>
        <taxon>Bacillota</taxon>
        <taxon>Clostridia</taxon>
        <taxon>Eubacteriales</taxon>
        <taxon>Clostridiaceae</taxon>
        <taxon>Caloramator</taxon>
    </lineage>
</organism>
<name>I7KAG7_9CLOT</name>
<reference evidence="1 2" key="1">
    <citation type="journal article" date="2011" name="J. Bacteriol.">
        <title>Draft genome sequence of Caloramator australicus strain RC3T, a thermoanaerobe from the Great Artesian Basin of Australia.</title>
        <authorList>
            <person name="Ogg C.D."/>
            <person name="Patel B.K.C."/>
        </authorList>
    </citation>
    <scope>NUCLEOTIDE SEQUENCE [LARGE SCALE GENOMIC DNA]</scope>
    <source>
        <strain evidence="1 2">RC3</strain>
    </source>
</reference>
<evidence type="ECO:0000313" key="1">
    <source>
        <dbReference type="EMBL" id="CCJ34752.1"/>
    </source>
</evidence>
<protein>
    <submittedName>
        <fullName evidence="1">Uncharacterized protein</fullName>
    </submittedName>
</protein>
<comment type="caution">
    <text evidence="1">The sequence shown here is derived from an EMBL/GenBank/DDBJ whole genome shotgun (WGS) entry which is preliminary data.</text>
</comment>
<proteinExistence type="predicted"/>
<dbReference type="AlphaFoldDB" id="I7KAG7"/>
<gene>
    <name evidence="1" type="ORF">CAAU_2669</name>
</gene>
<accession>I7KAG7</accession>
<keyword evidence="2" id="KW-1185">Reference proteome</keyword>